<gene>
    <name evidence="7" type="ORF">DQQ10_25125</name>
</gene>
<dbReference type="Gene3D" id="3.40.50.720">
    <property type="entry name" value="NAD(P)-binding Rossmann-like Domain"/>
    <property type="match status" value="2"/>
</dbReference>
<dbReference type="InterPro" id="IPR006140">
    <property type="entry name" value="D-isomer_DH_NAD-bd"/>
</dbReference>
<evidence type="ECO:0000259" key="6">
    <source>
        <dbReference type="Pfam" id="PF02826"/>
    </source>
</evidence>
<dbReference type="InterPro" id="IPR006139">
    <property type="entry name" value="D-isomer_2_OHA_DH_cat_dom"/>
</dbReference>
<dbReference type="Pfam" id="PF00389">
    <property type="entry name" value="2-Hacid_dh"/>
    <property type="match status" value="1"/>
</dbReference>
<evidence type="ECO:0000256" key="2">
    <source>
        <dbReference type="ARBA" id="ARBA00023002"/>
    </source>
</evidence>
<name>A0A364XVG1_9BACT</name>
<evidence type="ECO:0000256" key="1">
    <source>
        <dbReference type="ARBA" id="ARBA00005854"/>
    </source>
</evidence>
<organism evidence="7 8">
    <name type="scientific">Pseudochryseolinea flava</name>
    <dbReference type="NCBI Taxonomy" id="2059302"/>
    <lineage>
        <taxon>Bacteria</taxon>
        <taxon>Pseudomonadati</taxon>
        <taxon>Bacteroidota</taxon>
        <taxon>Cytophagia</taxon>
        <taxon>Cytophagales</taxon>
        <taxon>Fulvivirgaceae</taxon>
        <taxon>Pseudochryseolinea</taxon>
    </lineage>
</organism>
<dbReference type="GO" id="GO:0004617">
    <property type="term" value="F:phosphoglycerate dehydrogenase activity"/>
    <property type="evidence" value="ECO:0007669"/>
    <property type="project" value="UniProtKB-ARBA"/>
</dbReference>
<feature type="domain" description="D-isomer specific 2-hydroxyacid dehydrogenase catalytic" evidence="5">
    <location>
        <begin position="3"/>
        <end position="324"/>
    </location>
</feature>
<comment type="similarity">
    <text evidence="1 4">Belongs to the D-isomer specific 2-hydroxyacid dehydrogenase family.</text>
</comment>
<dbReference type="PROSITE" id="PS00065">
    <property type="entry name" value="D_2_HYDROXYACID_DH_1"/>
    <property type="match status" value="1"/>
</dbReference>
<dbReference type="InterPro" id="IPR029753">
    <property type="entry name" value="D-isomer_DH_CS"/>
</dbReference>
<dbReference type="GO" id="GO:0008720">
    <property type="term" value="F:D-lactate dehydrogenase (NAD+) activity"/>
    <property type="evidence" value="ECO:0007669"/>
    <property type="project" value="TreeGrafter"/>
</dbReference>
<evidence type="ECO:0000259" key="5">
    <source>
        <dbReference type="Pfam" id="PF00389"/>
    </source>
</evidence>
<dbReference type="PROSITE" id="PS00670">
    <property type="entry name" value="D_2_HYDROXYACID_DH_2"/>
    <property type="match status" value="1"/>
</dbReference>
<dbReference type="SUPFAM" id="SSF51735">
    <property type="entry name" value="NAD(P)-binding Rossmann-fold domains"/>
    <property type="match status" value="1"/>
</dbReference>
<dbReference type="GO" id="GO:0006564">
    <property type="term" value="P:L-serine biosynthetic process"/>
    <property type="evidence" value="ECO:0007669"/>
    <property type="project" value="UniProtKB-ARBA"/>
</dbReference>
<dbReference type="Pfam" id="PF02826">
    <property type="entry name" value="2-Hacid_dh_C"/>
    <property type="match status" value="1"/>
</dbReference>
<proteinExistence type="inferred from homology"/>
<dbReference type="EMBL" id="QMFY01000021">
    <property type="protein sequence ID" value="RAV98151.1"/>
    <property type="molecule type" value="Genomic_DNA"/>
</dbReference>
<keyword evidence="3" id="KW-0520">NAD</keyword>
<reference evidence="7 8" key="1">
    <citation type="submission" date="2018-06" db="EMBL/GenBank/DDBJ databases">
        <title>Chryseolinea flavus sp. nov., a member of the phylum Bacteroidetes isolated from soil.</title>
        <authorList>
            <person name="Li Y."/>
            <person name="Wang J."/>
        </authorList>
    </citation>
    <scope>NUCLEOTIDE SEQUENCE [LARGE SCALE GENOMIC DNA]</scope>
    <source>
        <strain evidence="7 8">SDU1-6</strain>
    </source>
</reference>
<keyword evidence="8" id="KW-1185">Reference proteome</keyword>
<dbReference type="GO" id="GO:0047545">
    <property type="term" value="F:(S)-2-hydroxyglutarate dehydrogenase activity"/>
    <property type="evidence" value="ECO:0007669"/>
    <property type="project" value="UniProtKB-ARBA"/>
</dbReference>
<dbReference type="PANTHER" id="PTHR43026:SF1">
    <property type="entry name" value="2-HYDROXYACID DEHYDROGENASE HOMOLOG 1-RELATED"/>
    <property type="match status" value="1"/>
</dbReference>
<feature type="domain" description="D-isomer specific 2-hydroxyacid dehydrogenase NAD-binding" evidence="6">
    <location>
        <begin position="108"/>
        <end position="295"/>
    </location>
</feature>
<evidence type="ECO:0000256" key="4">
    <source>
        <dbReference type="RuleBase" id="RU003719"/>
    </source>
</evidence>
<sequence>MKVLVFSSRSYDRAALIKMPTDHALFFTERRLTKETVHLASGHDAVSLFTSDDGSGTVLDMLHGLGVRYVLLRSAGYDHVDIQKANTLGMRVAHVPEYSPNSVAEHAVAMLMAVNRKIIQGQLLMQLQDFRIDSLMGFDIHGKTVGVIGTGKIGRAFANIMTGFGAKVMAYDPAPNQEAIEKGVQYGTLQALLSECDVISIHCPLKAETKHLFSHENLKRMKAGAILINTSRGAVIDTVALIESLAAGHLGGACLDVYEFERGLFFEDHTNESCLDANFIRLRSFKNVLITAHQGFLTQDAVEQIAGTTLENLNRFSNHLACSNELTVWKSEVANRQN</sequence>
<dbReference type="AlphaFoldDB" id="A0A364XVG1"/>
<dbReference type="FunFam" id="3.40.50.720:FF:000041">
    <property type="entry name" value="D-3-phosphoglycerate dehydrogenase"/>
    <property type="match status" value="1"/>
</dbReference>
<dbReference type="OrthoDB" id="1522997at2"/>
<comment type="caution">
    <text evidence="7">The sequence shown here is derived from an EMBL/GenBank/DDBJ whole genome shotgun (WGS) entry which is preliminary data.</text>
</comment>
<dbReference type="InterPro" id="IPR036291">
    <property type="entry name" value="NAD(P)-bd_dom_sf"/>
</dbReference>
<dbReference type="RefSeq" id="WP_112749697.1">
    <property type="nucleotide sequence ID" value="NZ_QMFY01000021.1"/>
</dbReference>
<dbReference type="PROSITE" id="PS00671">
    <property type="entry name" value="D_2_HYDROXYACID_DH_3"/>
    <property type="match status" value="1"/>
</dbReference>
<dbReference type="InterPro" id="IPR029752">
    <property type="entry name" value="D-isomer_DH_CS1"/>
</dbReference>
<dbReference type="GO" id="GO:0051287">
    <property type="term" value="F:NAD binding"/>
    <property type="evidence" value="ECO:0007669"/>
    <property type="project" value="InterPro"/>
</dbReference>
<dbReference type="CDD" id="cd12183">
    <property type="entry name" value="LDH_like_2"/>
    <property type="match status" value="1"/>
</dbReference>
<evidence type="ECO:0000256" key="3">
    <source>
        <dbReference type="ARBA" id="ARBA00023027"/>
    </source>
</evidence>
<accession>A0A364XVG1</accession>
<dbReference type="InterPro" id="IPR058205">
    <property type="entry name" value="D-LDH-like"/>
</dbReference>
<dbReference type="SUPFAM" id="SSF52283">
    <property type="entry name" value="Formate/glycerate dehydrogenase catalytic domain-like"/>
    <property type="match status" value="1"/>
</dbReference>
<keyword evidence="2 4" id="KW-0560">Oxidoreductase</keyword>
<evidence type="ECO:0000313" key="7">
    <source>
        <dbReference type="EMBL" id="RAV98151.1"/>
    </source>
</evidence>
<dbReference type="PANTHER" id="PTHR43026">
    <property type="entry name" value="2-HYDROXYACID DEHYDROGENASE HOMOLOG 1-RELATED"/>
    <property type="match status" value="1"/>
</dbReference>
<evidence type="ECO:0000313" key="8">
    <source>
        <dbReference type="Proteomes" id="UP000251889"/>
    </source>
</evidence>
<dbReference type="Proteomes" id="UP000251889">
    <property type="component" value="Unassembled WGS sequence"/>
</dbReference>
<protein>
    <submittedName>
        <fullName evidence="7">2-hydroxyacid dehydrogenase</fullName>
    </submittedName>
</protein>